<dbReference type="InterPro" id="IPR050239">
    <property type="entry name" value="Sigma-70_RNA_pol_init_factors"/>
</dbReference>
<dbReference type="CDD" id="cd06171">
    <property type="entry name" value="Sigma70_r4"/>
    <property type="match status" value="1"/>
</dbReference>
<dbReference type="PANTHER" id="PTHR30603">
    <property type="entry name" value="RNA POLYMERASE SIGMA FACTOR RPO"/>
    <property type="match status" value="1"/>
</dbReference>
<evidence type="ECO:0000256" key="1">
    <source>
        <dbReference type="ARBA" id="ARBA00023163"/>
    </source>
</evidence>
<evidence type="ECO:0000313" key="3">
    <source>
        <dbReference type="EMBL" id="TSC92068.1"/>
    </source>
</evidence>
<dbReference type="InterPro" id="IPR038087">
    <property type="entry name" value="RNAP_delta_N_dom_sf"/>
</dbReference>
<dbReference type="Proteomes" id="UP000318296">
    <property type="component" value="Unassembled WGS sequence"/>
</dbReference>
<dbReference type="InterPro" id="IPR000943">
    <property type="entry name" value="RNA_pol_sigma70"/>
</dbReference>
<feature type="domain" description="HTH HARE-type" evidence="2">
    <location>
        <begin position="193"/>
        <end position="257"/>
    </location>
</feature>
<reference evidence="3 4" key="1">
    <citation type="submission" date="2017-07" db="EMBL/GenBank/DDBJ databases">
        <title>Mechanisms for carbon and nitrogen cycling indicate functional differentiation within the Candidate Phyla Radiation.</title>
        <authorList>
            <person name="Danczak R.E."/>
            <person name="Johnston M.D."/>
            <person name="Kenah C."/>
            <person name="Slattery M."/>
            <person name="Wrighton K.C."/>
            <person name="Wilkins M.J."/>
        </authorList>
    </citation>
    <scope>NUCLEOTIDE SEQUENCE [LARGE SCALE GENOMIC DNA]</scope>
    <source>
        <strain evidence="3">Licking1014_96</strain>
    </source>
</reference>
<dbReference type="PANTHER" id="PTHR30603:SF47">
    <property type="entry name" value="RNA POLYMERASE SIGMA FACTOR SIGD, CHLOROPLASTIC"/>
    <property type="match status" value="1"/>
</dbReference>
<keyword evidence="1" id="KW-0804">Transcription</keyword>
<dbReference type="EMBL" id="VMGH01000020">
    <property type="protein sequence ID" value="TSC92068.1"/>
    <property type="molecule type" value="Genomic_DNA"/>
</dbReference>
<dbReference type="InterPro" id="IPR007630">
    <property type="entry name" value="RNA_pol_sigma70_r4"/>
</dbReference>
<dbReference type="InterPro" id="IPR036388">
    <property type="entry name" value="WH-like_DNA-bd_sf"/>
</dbReference>
<dbReference type="GO" id="GO:0006352">
    <property type="term" value="P:DNA-templated transcription initiation"/>
    <property type="evidence" value="ECO:0007669"/>
    <property type="project" value="InterPro"/>
</dbReference>
<evidence type="ECO:0000313" key="4">
    <source>
        <dbReference type="Proteomes" id="UP000318296"/>
    </source>
</evidence>
<dbReference type="PRINTS" id="PR00046">
    <property type="entry name" value="SIGMA70FCT"/>
</dbReference>
<dbReference type="SUPFAM" id="SSF88659">
    <property type="entry name" value="Sigma3 and sigma4 domains of RNA polymerase sigma factors"/>
    <property type="match status" value="1"/>
</dbReference>
<sequence length="321" mass="36513">MGKDKIEKQVKEVLATLKEKEKRILIKRFGLFGEEGNTLAAIGKDLKLTRERIRQIQNHALQKIKKSPLQNEGIFAQTQKISRDQGGIISTKDLKSDALFILEASQNLKKIKGHKSLSATFIAKNLEQKDIINLEKEIIGIFEKGKKAIKIEKLLNYFAKKDLAKSLIFASSAFAFDWKNRVGLSLWREINPRSARDKAYYILKKEERPLHFTHIALLISEESFLGKNPTAATVHNELILDDRFVLVGRGIYALAAWGFRGGTVEEVIKDILAHHPKGMERDAIIEEVLKTKLVARNTVMMNLLVKKQFVKNKAGKYKLVK</sequence>
<dbReference type="GO" id="GO:0003700">
    <property type="term" value="F:DNA-binding transcription factor activity"/>
    <property type="evidence" value="ECO:0007669"/>
    <property type="project" value="InterPro"/>
</dbReference>
<dbReference type="AlphaFoldDB" id="A0A554LGS2"/>
<dbReference type="InterPro" id="IPR007759">
    <property type="entry name" value="Asxl_HARE-HTH"/>
</dbReference>
<dbReference type="InterPro" id="IPR013324">
    <property type="entry name" value="RNA_pol_sigma_r3/r4-like"/>
</dbReference>
<name>A0A554LGS2_9BACT</name>
<dbReference type="PROSITE" id="PS51913">
    <property type="entry name" value="HTH_HARE"/>
    <property type="match status" value="1"/>
</dbReference>
<protein>
    <recommendedName>
        <fullName evidence="2">HTH HARE-type domain-containing protein</fullName>
    </recommendedName>
</protein>
<dbReference type="Pfam" id="PF04545">
    <property type="entry name" value="Sigma70_r4"/>
    <property type="match status" value="1"/>
</dbReference>
<proteinExistence type="predicted"/>
<comment type="caution">
    <text evidence="3">The sequence shown here is derived from an EMBL/GenBank/DDBJ whole genome shotgun (WGS) entry which is preliminary data.</text>
</comment>
<dbReference type="Gene3D" id="1.10.10.10">
    <property type="entry name" value="Winged helix-like DNA-binding domain superfamily/Winged helix DNA-binding domain"/>
    <property type="match status" value="1"/>
</dbReference>
<accession>A0A554LGS2</accession>
<dbReference type="Gene3D" id="1.10.10.1250">
    <property type="entry name" value="RNA polymerase, subunit delta, N-terminal domain"/>
    <property type="match status" value="1"/>
</dbReference>
<evidence type="ECO:0000259" key="2">
    <source>
        <dbReference type="PROSITE" id="PS51913"/>
    </source>
</evidence>
<organism evidence="3 4">
    <name type="scientific">Candidatus Berkelbacteria bacterium Licking1014_96</name>
    <dbReference type="NCBI Taxonomy" id="2017149"/>
    <lineage>
        <taxon>Bacteria</taxon>
        <taxon>Candidatus Berkelbacteria</taxon>
    </lineage>
</organism>
<gene>
    <name evidence="3" type="ORF">CEN92_156</name>
</gene>